<proteinExistence type="predicted"/>
<dbReference type="RefSeq" id="XP_003720381.1">
    <property type="nucleotide sequence ID" value="XM_003720333.1"/>
</dbReference>
<dbReference type="HOGENOM" id="CLU_2942236_0_0_1"/>
<reference evidence="1 2" key="1">
    <citation type="journal article" date="2005" name="Nature">
        <title>The genome sequence of the rice blast fungus Magnaporthe grisea.</title>
        <authorList>
            <person name="Dean R.A."/>
            <person name="Talbot N.J."/>
            <person name="Ebbole D.J."/>
            <person name="Farman M.L."/>
            <person name="Mitchell T.K."/>
            <person name="Orbach M.J."/>
            <person name="Thon M."/>
            <person name="Kulkarni R."/>
            <person name="Xu J.R."/>
            <person name="Pan H."/>
            <person name="Read N.D."/>
            <person name="Lee Y.H."/>
            <person name="Carbone I."/>
            <person name="Brown D."/>
            <person name="Oh Y.Y."/>
            <person name="Donofrio N."/>
            <person name="Jeong J.S."/>
            <person name="Soanes D.M."/>
            <person name="Djonovic S."/>
            <person name="Kolomiets E."/>
            <person name="Rehmeyer C."/>
            <person name="Li W."/>
            <person name="Harding M."/>
            <person name="Kim S."/>
            <person name="Lebrun M.H."/>
            <person name="Bohnert H."/>
            <person name="Coughlan S."/>
            <person name="Butler J."/>
            <person name="Calvo S."/>
            <person name="Ma L.J."/>
            <person name="Nicol R."/>
            <person name="Purcell S."/>
            <person name="Nusbaum C."/>
            <person name="Galagan J.E."/>
            <person name="Birren B.W."/>
        </authorList>
    </citation>
    <scope>NUCLEOTIDE SEQUENCE [LARGE SCALE GENOMIC DNA]</scope>
    <source>
        <strain evidence="2">70-15 / ATCC MYA-4617 / FGSC 8958</strain>
    </source>
</reference>
<dbReference type="AlphaFoldDB" id="G4NIF4"/>
<name>G4NIF4_PYRO7</name>
<gene>
    <name evidence="1" type="ORF">MGG_17834</name>
</gene>
<dbReference type="Proteomes" id="UP000009058">
    <property type="component" value="Chromosome 6"/>
</dbReference>
<dbReference type="GeneID" id="12987326"/>
<sequence>MEYSATAGTDQDWRGRSLGFHVRQPQATLRVWCFDNTKHGVLSKHGANVKKLRNGKYLKP</sequence>
<keyword evidence="2" id="KW-1185">Reference proteome</keyword>
<protein>
    <submittedName>
        <fullName evidence="1">Uncharacterized protein</fullName>
    </submittedName>
</protein>
<evidence type="ECO:0000313" key="2">
    <source>
        <dbReference type="Proteomes" id="UP000009058"/>
    </source>
</evidence>
<dbReference type="InParanoid" id="G4NIF4"/>
<dbReference type="KEGG" id="mgr:MGG_17834"/>
<dbReference type="VEuPathDB" id="FungiDB:MGG_17834"/>
<dbReference type="EMBL" id="CM001236">
    <property type="protein sequence ID" value="EHA48014.1"/>
    <property type="molecule type" value="Genomic_DNA"/>
</dbReference>
<accession>G4NIF4</accession>
<evidence type="ECO:0000313" key="1">
    <source>
        <dbReference type="EMBL" id="EHA48014.1"/>
    </source>
</evidence>
<reference key="2">
    <citation type="submission" date="2011-05" db="EMBL/GenBank/DDBJ databases">
        <title>The Genome Sequence of Magnaporthe oryzae 70-15.</title>
        <authorList>
            <consortium name="The Broad Institute Genome Sequencing Platform"/>
            <person name="Ma L.-J."/>
            <person name="Dead R."/>
            <person name="Young S.K."/>
            <person name="Zeng Q."/>
            <person name="Gargeya S."/>
            <person name="Fitzgerald M."/>
            <person name="Haas B."/>
            <person name="Abouelleil A."/>
            <person name="Alvarado L."/>
            <person name="Arachchi H.M."/>
            <person name="Berlin A."/>
            <person name="Brown A."/>
            <person name="Chapman S.B."/>
            <person name="Chen Z."/>
            <person name="Dunbar C."/>
            <person name="Freedman E."/>
            <person name="Gearin G."/>
            <person name="Gellesch M."/>
            <person name="Goldberg J."/>
            <person name="Griggs A."/>
            <person name="Gujja S."/>
            <person name="Heiman D."/>
            <person name="Howarth C."/>
            <person name="Larson L."/>
            <person name="Lui A."/>
            <person name="MacDonald P.J.P."/>
            <person name="Mehta T."/>
            <person name="Montmayeur A."/>
            <person name="Murphy C."/>
            <person name="Neiman D."/>
            <person name="Pearson M."/>
            <person name="Priest M."/>
            <person name="Roberts A."/>
            <person name="Saif S."/>
            <person name="Shea T."/>
            <person name="Shenoy N."/>
            <person name="Sisk P."/>
            <person name="Stolte C."/>
            <person name="Sykes S."/>
            <person name="Yandava C."/>
            <person name="Wortman J."/>
            <person name="Nusbaum C."/>
            <person name="Birren B."/>
        </authorList>
    </citation>
    <scope>NUCLEOTIDE SEQUENCE</scope>
    <source>
        <strain>70-15</strain>
    </source>
</reference>
<organism evidence="1 2">
    <name type="scientific">Pyricularia oryzae (strain 70-15 / ATCC MYA-4617 / FGSC 8958)</name>
    <name type="common">Rice blast fungus</name>
    <name type="synonym">Magnaporthe oryzae</name>
    <dbReference type="NCBI Taxonomy" id="242507"/>
    <lineage>
        <taxon>Eukaryota</taxon>
        <taxon>Fungi</taxon>
        <taxon>Dikarya</taxon>
        <taxon>Ascomycota</taxon>
        <taxon>Pezizomycotina</taxon>
        <taxon>Sordariomycetes</taxon>
        <taxon>Sordariomycetidae</taxon>
        <taxon>Magnaporthales</taxon>
        <taxon>Pyriculariaceae</taxon>
        <taxon>Pyricularia</taxon>
    </lineage>
</organism>